<dbReference type="HOGENOM" id="CLU_1455952_0_0_1"/>
<dbReference type="InParanoid" id="T1F408"/>
<dbReference type="RefSeq" id="XP_009016254.1">
    <property type="nucleotide sequence ID" value="XM_009018006.1"/>
</dbReference>
<reference evidence="4" key="1">
    <citation type="submission" date="2012-12" db="EMBL/GenBank/DDBJ databases">
        <authorList>
            <person name="Hellsten U."/>
            <person name="Grimwood J."/>
            <person name="Chapman J.A."/>
            <person name="Shapiro H."/>
            <person name="Aerts A."/>
            <person name="Otillar R.P."/>
            <person name="Terry A.Y."/>
            <person name="Boore J.L."/>
            <person name="Simakov O."/>
            <person name="Marletaz F."/>
            <person name="Cho S.-J."/>
            <person name="Edsinger-Gonzales E."/>
            <person name="Havlak P."/>
            <person name="Kuo D.-H."/>
            <person name="Larsson T."/>
            <person name="Lv J."/>
            <person name="Arendt D."/>
            <person name="Savage R."/>
            <person name="Osoegawa K."/>
            <person name="de Jong P."/>
            <person name="Lindberg D.R."/>
            <person name="Seaver E.C."/>
            <person name="Weisblat D.A."/>
            <person name="Putnam N.H."/>
            <person name="Grigoriev I.V."/>
            <person name="Rokhsar D.S."/>
        </authorList>
    </citation>
    <scope>NUCLEOTIDE SEQUENCE</scope>
</reference>
<evidence type="ECO:0000313" key="2">
    <source>
        <dbReference type="EMBL" id="ESO05621.1"/>
    </source>
</evidence>
<evidence type="ECO:0000313" key="4">
    <source>
        <dbReference type="Proteomes" id="UP000015101"/>
    </source>
</evidence>
<organism evidence="3 4">
    <name type="scientific">Helobdella robusta</name>
    <name type="common">Californian leech</name>
    <dbReference type="NCBI Taxonomy" id="6412"/>
    <lineage>
        <taxon>Eukaryota</taxon>
        <taxon>Metazoa</taxon>
        <taxon>Spiralia</taxon>
        <taxon>Lophotrochozoa</taxon>
        <taxon>Annelida</taxon>
        <taxon>Clitellata</taxon>
        <taxon>Hirudinea</taxon>
        <taxon>Rhynchobdellida</taxon>
        <taxon>Glossiphoniidae</taxon>
        <taxon>Helobdella</taxon>
    </lineage>
</organism>
<dbReference type="EnsemblMetazoa" id="HelroT171275">
    <property type="protein sequence ID" value="HelroP171275"/>
    <property type="gene ID" value="HelroG171275"/>
</dbReference>
<dbReference type="GeneID" id="20203557"/>
<dbReference type="AlphaFoldDB" id="T1F408"/>
<dbReference type="EMBL" id="KB096325">
    <property type="protein sequence ID" value="ESO05621.1"/>
    <property type="molecule type" value="Genomic_DNA"/>
</dbReference>
<sequence length="186" mass="21321">MTPNQRETACKKLRISARLLANSTTTPEATGLTISEFLTRSITWRRLAEFLISEHVNLLQIIMEIINCDDENDVGGEKIDDDDDDDDDGNSNNDEDDDDGGDSDDDEDDDDGGDSDDDEDNDDDESRLMKDCAKTLMNAAIAIKWRLERKKRLEDEKDEEEEEDDDEDDEDDEEEKEEKEEDEDDE</sequence>
<feature type="region of interest" description="Disordered" evidence="1">
    <location>
        <begin position="73"/>
        <end position="131"/>
    </location>
</feature>
<evidence type="ECO:0000313" key="3">
    <source>
        <dbReference type="EnsemblMetazoa" id="HelroP171275"/>
    </source>
</evidence>
<reference evidence="2 4" key="2">
    <citation type="journal article" date="2013" name="Nature">
        <title>Insights into bilaterian evolution from three spiralian genomes.</title>
        <authorList>
            <person name="Simakov O."/>
            <person name="Marletaz F."/>
            <person name="Cho S.J."/>
            <person name="Edsinger-Gonzales E."/>
            <person name="Havlak P."/>
            <person name="Hellsten U."/>
            <person name="Kuo D.H."/>
            <person name="Larsson T."/>
            <person name="Lv J."/>
            <person name="Arendt D."/>
            <person name="Savage R."/>
            <person name="Osoegawa K."/>
            <person name="de Jong P."/>
            <person name="Grimwood J."/>
            <person name="Chapman J.A."/>
            <person name="Shapiro H."/>
            <person name="Aerts A."/>
            <person name="Otillar R.P."/>
            <person name="Terry A.Y."/>
            <person name="Boore J.L."/>
            <person name="Grigoriev I.V."/>
            <person name="Lindberg D.R."/>
            <person name="Seaver E.C."/>
            <person name="Weisblat D.A."/>
            <person name="Putnam N.H."/>
            <person name="Rokhsar D.S."/>
        </authorList>
    </citation>
    <scope>NUCLEOTIDE SEQUENCE</scope>
</reference>
<accession>T1F408</accession>
<reference evidence="3" key="3">
    <citation type="submission" date="2015-06" db="UniProtKB">
        <authorList>
            <consortium name="EnsemblMetazoa"/>
        </authorList>
    </citation>
    <scope>IDENTIFICATION</scope>
</reference>
<feature type="compositionally biased region" description="Acidic residues" evidence="1">
    <location>
        <begin position="156"/>
        <end position="186"/>
    </location>
</feature>
<protein>
    <submittedName>
        <fullName evidence="2 3">Uncharacterized protein</fullName>
    </submittedName>
</protein>
<evidence type="ECO:0000256" key="1">
    <source>
        <dbReference type="SAM" id="MobiDB-lite"/>
    </source>
</evidence>
<dbReference type="EMBL" id="AMQM01003836">
    <property type="status" value="NOT_ANNOTATED_CDS"/>
    <property type="molecule type" value="Genomic_DNA"/>
</dbReference>
<dbReference type="CTD" id="20203557"/>
<feature type="region of interest" description="Disordered" evidence="1">
    <location>
        <begin position="148"/>
        <end position="186"/>
    </location>
</feature>
<name>T1F408_HELRO</name>
<dbReference type="KEGG" id="hro:HELRODRAFT_171275"/>
<dbReference type="Proteomes" id="UP000015101">
    <property type="component" value="Unassembled WGS sequence"/>
</dbReference>
<gene>
    <name evidence="3" type="primary">20203557</name>
    <name evidence="2" type="ORF">HELRODRAFT_171275</name>
</gene>
<proteinExistence type="predicted"/>
<keyword evidence="4" id="KW-1185">Reference proteome</keyword>
<feature type="compositionally biased region" description="Acidic residues" evidence="1">
    <location>
        <begin position="73"/>
        <end position="125"/>
    </location>
</feature>